<feature type="domain" description="YgxA-like substrate binding" evidence="3">
    <location>
        <begin position="123"/>
        <end position="220"/>
    </location>
</feature>
<dbReference type="InterPro" id="IPR043519">
    <property type="entry name" value="NT_sf"/>
</dbReference>
<evidence type="ECO:0000259" key="2">
    <source>
        <dbReference type="Pfam" id="PF18576"/>
    </source>
</evidence>
<name>A0ABT9CEX8_9BACL</name>
<dbReference type="EMBL" id="JAUQTB010000010">
    <property type="protein sequence ID" value="MDO7907807.1"/>
    <property type="molecule type" value="Genomic_DNA"/>
</dbReference>
<keyword evidence="5" id="KW-1185">Reference proteome</keyword>
<evidence type="ECO:0000259" key="1">
    <source>
        <dbReference type="Pfam" id="PF14540"/>
    </source>
</evidence>
<gene>
    <name evidence="4" type="ORF">Q5741_15455</name>
</gene>
<dbReference type="InterPro" id="IPR054515">
    <property type="entry name" value="YgxA-like_substrate-bd"/>
</dbReference>
<dbReference type="InterPro" id="IPR041143">
    <property type="entry name" value="YgxA_HTH"/>
</dbReference>
<organism evidence="4 5">
    <name type="scientific">Paenibacillus lacisoli</name>
    <dbReference type="NCBI Taxonomy" id="3064525"/>
    <lineage>
        <taxon>Bacteria</taxon>
        <taxon>Bacillati</taxon>
        <taxon>Bacillota</taxon>
        <taxon>Bacilli</taxon>
        <taxon>Bacillales</taxon>
        <taxon>Paenibacillaceae</taxon>
        <taxon>Paenibacillus</taxon>
    </lineage>
</organism>
<feature type="domain" description="YgxA-like helix-turn-helix" evidence="2">
    <location>
        <begin position="228"/>
        <end position="271"/>
    </location>
</feature>
<reference evidence="4 5" key="1">
    <citation type="submission" date="2023-07" db="EMBL/GenBank/DDBJ databases">
        <title>Paenibacillus sp. JX-17 nov. isolated from soil.</title>
        <authorList>
            <person name="Wan Y."/>
            <person name="Liu B."/>
        </authorList>
    </citation>
    <scope>NUCLEOTIDE SEQUENCE [LARGE SCALE GENOMIC DNA]</scope>
    <source>
        <strain evidence="4 5">JX-17</strain>
    </source>
</reference>
<comment type="caution">
    <text evidence="4">The sequence shown here is derived from an EMBL/GenBank/DDBJ whole genome shotgun (WGS) entry which is preliminary data.</text>
</comment>
<evidence type="ECO:0000259" key="3">
    <source>
        <dbReference type="Pfam" id="PF22339"/>
    </source>
</evidence>
<dbReference type="InterPro" id="IPR029348">
    <property type="entry name" value="NTF-like"/>
</dbReference>
<dbReference type="Pfam" id="PF22339">
    <property type="entry name" value="YgxA-like_sub_bind"/>
    <property type="match status" value="1"/>
</dbReference>
<dbReference type="Gene3D" id="1.20.120.330">
    <property type="entry name" value="Nucleotidyltransferases domain 2"/>
    <property type="match status" value="1"/>
</dbReference>
<dbReference type="Proteomes" id="UP001240171">
    <property type="component" value="Unassembled WGS sequence"/>
</dbReference>
<dbReference type="Pfam" id="PF18576">
    <property type="entry name" value="HTH_52"/>
    <property type="match status" value="1"/>
</dbReference>
<dbReference type="Gene3D" id="3.30.460.10">
    <property type="entry name" value="Beta Polymerase, domain 2"/>
    <property type="match status" value="1"/>
</dbReference>
<accession>A0ABT9CEX8</accession>
<evidence type="ECO:0000313" key="4">
    <source>
        <dbReference type="EMBL" id="MDO7907807.1"/>
    </source>
</evidence>
<dbReference type="Pfam" id="PF14540">
    <property type="entry name" value="NTF-like"/>
    <property type="match status" value="1"/>
</dbReference>
<feature type="domain" description="Nucleotidyltransferase-like" evidence="1">
    <location>
        <begin position="34"/>
        <end position="118"/>
    </location>
</feature>
<proteinExistence type="predicted"/>
<sequence>MELTNLSVIAKESIEFNAVGAVAYHQPVQAFYGSLLQDFEMLVIIVCERKDDWCEVRHSICGEQRYQVMYVSTSYIETGMIQGGCHSLFRYIAEGDILWQADQQIERIRERVAVFTDQQKEKRLLKEFACFLYYYVEGKRYLAEGDVVDAYHNVLESLGHWAKIELIERGIRPEDGVWAQVRGLNRGVYKLYEELTISTETLSQRVELVLLACEFSVMSKMGECTALLLRILRSRREPWSIEELTMHPELQHISVGLPLVIRKLVYRSLVKELPRWKMSSYEGRELCYIVD</sequence>
<protein>
    <submittedName>
        <fullName evidence="4">Nucleotidyltransferase-like protein</fullName>
    </submittedName>
</protein>
<evidence type="ECO:0000313" key="5">
    <source>
        <dbReference type="Proteomes" id="UP001240171"/>
    </source>
</evidence>